<dbReference type="EMBL" id="JANJYJ010000001">
    <property type="protein sequence ID" value="KAK3231069.1"/>
    <property type="molecule type" value="Genomic_DNA"/>
</dbReference>
<protein>
    <recommendedName>
        <fullName evidence="1">RNase H type-1 domain-containing protein</fullName>
    </recommendedName>
</protein>
<feature type="domain" description="RNase H type-1" evidence="1">
    <location>
        <begin position="4"/>
        <end position="137"/>
    </location>
</feature>
<dbReference type="PANTHER" id="PTHR47723:SF22">
    <property type="entry name" value="RNASE H TYPE-1 DOMAIN-CONTAINING PROTEIN"/>
    <property type="match status" value="1"/>
</dbReference>
<evidence type="ECO:0000259" key="1">
    <source>
        <dbReference type="PROSITE" id="PS50879"/>
    </source>
</evidence>
<organism evidence="2 3">
    <name type="scientific">Dipteronia sinensis</name>
    <dbReference type="NCBI Taxonomy" id="43782"/>
    <lineage>
        <taxon>Eukaryota</taxon>
        <taxon>Viridiplantae</taxon>
        <taxon>Streptophyta</taxon>
        <taxon>Embryophyta</taxon>
        <taxon>Tracheophyta</taxon>
        <taxon>Spermatophyta</taxon>
        <taxon>Magnoliopsida</taxon>
        <taxon>eudicotyledons</taxon>
        <taxon>Gunneridae</taxon>
        <taxon>Pentapetalae</taxon>
        <taxon>rosids</taxon>
        <taxon>malvids</taxon>
        <taxon>Sapindales</taxon>
        <taxon>Sapindaceae</taxon>
        <taxon>Hippocastanoideae</taxon>
        <taxon>Acereae</taxon>
        <taxon>Dipteronia</taxon>
    </lineage>
</organism>
<dbReference type="Pfam" id="PF13456">
    <property type="entry name" value="RVT_3"/>
    <property type="match status" value="1"/>
</dbReference>
<accession>A0AAE0EK60</accession>
<sequence>MHPPPEVMEFNVDGEARGSTGQSGIGGVLRDHTGRVLCIFSKFIGNTDAITAEMQAIATSCDISAFKPELEGKRIVFVSDSQTAVSWINSSGFSNVEHSKTNYNILCLLCKLGQASVEFNPKDTNFSADRLAKQGAEGGGDVMRWSLS</sequence>
<dbReference type="Proteomes" id="UP001281410">
    <property type="component" value="Unassembled WGS sequence"/>
</dbReference>
<gene>
    <name evidence="2" type="ORF">Dsin_002950</name>
</gene>
<dbReference type="GO" id="GO:0004523">
    <property type="term" value="F:RNA-DNA hybrid ribonuclease activity"/>
    <property type="evidence" value="ECO:0007669"/>
    <property type="project" value="InterPro"/>
</dbReference>
<evidence type="ECO:0000313" key="2">
    <source>
        <dbReference type="EMBL" id="KAK3231069.1"/>
    </source>
</evidence>
<name>A0AAE0EK60_9ROSI</name>
<dbReference type="AlphaFoldDB" id="A0AAE0EK60"/>
<dbReference type="CDD" id="cd06222">
    <property type="entry name" value="RNase_H_like"/>
    <property type="match status" value="1"/>
</dbReference>
<dbReference type="GO" id="GO:0003676">
    <property type="term" value="F:nucleic acid binding"/>
    <property type="evidence" value="ECO:0007669"/>
    <property type="project" value="InterPro"/>
</dbReference>
<dbReference type="InterPro" id="IPR044730">
    <property type="entry name" value="RNase_H-like_dom_plant"/>
</dbReference>
<dbReference type="InterPro" id="IPR053151">
    <property type="entry name" value="RNase_H-like"/>
</dbReference>
<proteinExistence type="predicted"/>
<dbReference type="InterPro" id="IPR036397">
    <property type="entry name" value="RNaseH_sf"/>
</dbReference>
<dbReference type="PROSITE" id="PS50879">
    <property type="entry name" value="RNASE_H_1"/>
    <property type="match status" value="1"/>
</dbReference>
<comment type="caution">
    <text evidence="2">The sequence shown here is derived from an EMBL/GenBank/DDBJ whole genome shotgun (WGS) entry which is preliminary data.</text>
</comment>
<dbReference type="InterPro" id="IPR002156">
    <property type="entry name" value="RNaseH_domain"/>
</dbReference>
<keyword evidence="3" id="KW-1185">Reference proteome</keyword>
<dbReference type="InterPro" id="IPR012337">
    <property type="entry name" value="RNaseH-like_sf"/>
</dbReference>
<dbReference type="SUPFAM" id="SSF53098">
    <property type="entry name" value="Ribonuclease H-like"/>
    <property type="match status" value="1"/>
</dbReference>
<dbReference type="PANTHER" id="PTHR47723">
    <property type="entry name" value="OS05G0353850 PROTEIN"/>
    <property type="match status" value="1"/>
</dbReference>
<evidence type="ECO:0000313" key="3">
    <source>
        <dbReference type="Proteomes" id="UP001281410"/>
    </source>
</evidence>
<dbReference type="Gene3D" id="3.30.420.10">
    <property type="entry name" value="Ribonuclease H-like superfamily/Ribonuclease H"/>
    <property type="match status" value="1"/>
</dbReference>
<reference evidence="2" key="1">
    <citation type="journal article" date="2023" name="Plant J.">
        <title>Genome sequences and population genomics provide insights into the demographic history, inbreeding, and mutation load of two 'living fossil' tree species of Dipteronia.</title>
        <authorList>
            <person name="Feng Y."/>
            <person name="Comes H.P."/>
            <person name="Chen J."/>
            <person name="Zhu S."/>
            <person name="Lu R."/>
            <person name="Zhang X."/>
            <person name="Li P."/>
            <person name="Qiu J."/>
            <person name="Olsen K.M."/>
            <person name="Qiu Y."/>
        </authorList>
    </citation>
    <scope>NUCLEOTIDE SEQUENCE</scope>
    <source>
        <strain evidence="2">NBL</strain>
    </source>
</reference>